<dbReference type="EMBL" id="FP103042">
    <property type="protein sequence ID" value="CAX26101.1"/>
    <property type="molecule type" value="Genomic_DNA"/>
</dbReference>
<dbReference type="GeneID" id="72991263"/>
<feature type="domain" description="UspA" evidence="2">
    <location>
        <begin position="2"/>
        <end position="128"/>
    </location>
</feature>
<evidence type="ECO:0000256" key="1">
    <source>
        <dbReference type="ARBA" id="ARBA00008791"/>
    </source>
</evidence>
<evidence type="ECO:0000259" key="2">
    <source>
        <dbReference type="Pfam" id="PF00582"/>
    </source>
</evidence>
<dbReference type="PRINTS" id="PR01438">
    <property type="entry name" value="UNVRSLSTRESS"/>
</dbReference>
<comment type="similarity">
    <text evidence="1">Belongs to the universal stress protein A family.</text>
</comment>
<dbReference type="PANTHER" id="PTHR46268">
    <property type="entry name" value="STRESS RESPONSE PROTEIN NHAX"/>
    <property type="match status" value="1"/>
</dbReference>
<protein>
    <submittedName>
        <fullName evidence="3">Universal stress protein (Usp)</fullName>
    </submittedName>
</protein>
<dbReference type="Gene3D" id="3.40.50.620">
    <property type="entry name" value="HUPs"/>
    <property type="match status" value="2"/>
</dbReference>
<dbReference type="InterPro" id="IPR014729">
    <property type="entry name" value="Rossmann-like_a/b/a_fold"/>
</dbReference>
<dbReference type="Pfam" id="PF00582">
    <property type="entry name" value="Usp"/>
    <property type="match status" value="2"/>
</dbReference>
<sequence length="309" mass="33196">MNILVATDFTFRSQRAVRRAGILAGQHGGKLVLMHVIDGPDPHEVVPDLREAQRMIVEQIAVVPELHGISCEPLVVGGCPPDAILDAAAAHEADLVVVGAALRATARYSRRTVRSLIRKAPCPVLVVRQPAAGPYRRVVVPVDFSDASARALQTVASLKPLNGTHVTVVHAFEALGKPKLSGFGVAREHIDSYVENWRSSFAEEVETFLGADGLADRDWSRRVEEGPPDKVIVRLTARMPSTLVVMGTHARTGIRKAFLGSVTEDVLIARGADVLVVPPLRSGVSPGWESSAHTVADRVERPALRAVTA</sequence>
<gene>
    <name evidence="3" type="ORF">METD_I4473</name>
</gene>
<dbReference type="KEGG" id="mdi:METDI4473"/>
<dbReference type="PANTHER" id="PTHR46268:SF6">
    <property type="entry name" value="UNIVERSAL STRESS PROTEIN UP12"/>
    <property type="match status" value="1"/>
</dbReference>
<dbReference type="CDD" id="cd00293">
    <property type="entry name" value="USP-like"/>
    <property type="match status" value="2"/>
</dbReference>
<dbReference type="HOGENOM" id="CLU_049301_2_1_5"/>
<dbReference type="RefSeq" id="WP_015823790.1">
    <property type="nucleotide sequence ID" value="NC_012988.1"/>
</dbReference>
<reference evidence="4" key="1">
    <citation type="journal article" date="2009" name="PLoS ONE">
        <title>Methylobacterium genome sequences: a reference blueprint to investigate microbial metabolism of C1 compounds from natural and industrial sources.</title>
        <authorList>
            <person name="Vuilleumier S."/>
            <person name="Chistoserdova L."/>
            <person name="Lee M.-C."/>
            <person name="Bringel F."/>
            <person name="Lajus A."/>
            <person name="Zhou Y."/>
            <person name="Gourion B."/>
            <person name="Barbe V."/>
            <person name="Chang J."/>
            <person name="Cruveiller S."/>
            <person name="Dossat C."/>
            <person name="Gillett W."/>
            <person name="Gruffaz C."/>
            <person name="Haugen E."/>
            <person name="Hourcade E."/>
            <person name="Levy R."/>
            <person name="Mangenot S."/>
            <person name="Muller E."/>
            <person name="Nadalig T."/>
            <person name="Pagni M."/>
            <person name="Penny C."/>
            <person name="Peyraud R."/>
            <person name="Robinson D.G."/>
            <person name="Roche D."/>
            <person name="Rouy Z."/>
            <person name="Saenampechek C."/>
            <person name="Salvignol G."/>
            <person name="Vallenet D."/>
            <person name="Wu Z."/>
            <person name="Marx C.J."/>
            <person name="Vorholt J.A."/>
            <person name="Olson M.V."/>
            <person name="Kaul R."/>
            <person name="Weissenbach J."/>
            <person name="Medigue C."/>
            <person name="Lidstrom M.E."/>
        </authorList>
    </citation>
    <scope>NUCLEOTIDE SEQUENCE [LARGE SCALE GENOMIC DNA]</scope>
    <source>
        <strain evidence="4">DSM 6343 / CIP 106787 / DM4</strain>
    </source>
</reference>
<dbReference type="InterPro" id="IPR006015">
    <property type="entry name" value="Universal_stress_UspA"/>
</dbReference>
<feature type="domain" description="UspA" evidence="2">
    <location>
        <begin position="135"/>
        <end position="278"/>
    </location>
</feature>
<dbReference type="SUPFAM" id="SSF52402">
    <property type="entry name" value="Adenine nucleotide alpha hydrolases-like"/>
    <property type="match status" value="2"/>
</dbReference>
<proteinExistence type="inferred from homology"/>
<dbReference type="AlphaFoldDB" id="C7CFG7"/>
<dbReference type="InterPro" id="IPR006016">
    <property type="entry name" value="UspA"/>
</dbReference>
<organism evidence="3 4">
    <name type="scientific">Methylorubrum extorquens (strain DSM 6343 / CIP 106787 / DM4)</name>
    <name type="common">Methylobacterium extorquens</name>
    <dbReference type="NCBI Taxonomy" id="661410"/>
    <lineage>
        <taxon>Bacteria</taxon>
        <taxon>Pseudomonadati</taxon>
        <taxon>Pseudomonadota</taxon>
        <taxon>Alphaproteobacteria</taxon>
        <taxon>Hyphomicrobiales</taxon>
        <taxon>Methylobacteriaceae</taxon>
        <taxon>Methylorubrum</taxon>
    </lineage>
</organism>
<accession>C7CFG7</accession>
<name>C7CFG7_METED</name>
<evidence type="ECO:0000313" key="3">
    <source>
        <dbReference type="EMBL" id="CAX26101.1"/>
    </source>
</evidence>
<dbReference type="Proteomes" id="UP000008070">
    <property type="component" value="Chromosome"/>
</dbReference>
<evidence type="ECO:0000313" key="4">
    <source>
        <dbReference type="Proteomes" id="UP000008070"/>
    </source>
</evidence>